<organism evidence="3 4">
    <name type="scientific">Rhizopus stolonifer</name>
    <name type="common">Rhizopus nigricans</name>
    <dbReference type="NCBI Taxonomy" id="4846"/>
    <lineage>
        <taxon>Eukaryota</taxon>
        <taxon>Fungi</taxon>
        <taxon>Fungi incertae sedis</taxon>
        <taxon>Mucoromycota</taxon>
        <taxon>Mucoromycotina</taxon>
        <taxon>Mucoromycetes</taxon>
        <taxon>Mucorales</taxon>
        <taxon>Mucorineae</taxon>
        <taxon>Rhizopodaceae</taxon>
        <taxon>Rhizopus</taxon>
    </lineage>
</organism>
<dbReference type="SUPFAM" id="SSF48371">
    <property type="entry name" value="ARM repeat"/>
    <property type="match status" value="1"/>
</dbReference>
<keyword evidence="4" id="KW-1185">Reference proteome</keyword>
<dbReference type="EMBL" id="PJQM01001202">
    <property type="protein sequence ID" value="RCI02946.1"/>
    <property type="molecule type" value="Genomic_DNA"/>
</dbReference>
<comment type="caution">
    <text evidence="3">The sequence shown here is derived from an EMBL/GenBank/DDBJ whole genome shotgun (WGS) entry which is preliminary data.</text>
</comment>
<sequence>MNDDDQKKHILSSIEKFFSRLLMRTSDSNPGIKSSAVKTILDLIEFNKKLIPLCLKERMIRNLKDAKARLELVTLITKKVLVKEWKSNTSNFRQHIMKFIVSYLKTHPHTDVRQSTWELLVLVAQHQQKDADFKAICTFLENDTIRALEQELKKNEKKKLKSTTSSTVQELRALAVKSNSDKRSTTTNAKKTKTKKQQKPVDDSFNEDTLIAHYYNDCPVLTNCPMCQIILEVSTLKEHLEIDCEKKHLVKQCSQCKTSIPVEQWLQHTLKKTCTVTAQDQSRCPFCQLDMTKSSEKAWKSHLINTCPKNPRRKQK</sequence>
<feature type="domain" description="Centrosomal protein CEP104 Zn finger" evidence="2">
    <location>
        <begin position="201"/>
        <end position="304"/>
    </location>
</feature>
<dbReference type="Pfam" id="PF21039">
    <property type="entry name" value="CEP104_ZnF"/>
    <property type="match status" value="1"/>
</dbReference>
<evidence type="ECO:0000259" key="2">
    <source>
        <dbReference type="Pfam" id="PF21039"/>
    </source>
</evidence>
<dbReference type="InterPro" id="IPR052607">
    <property type="entry name" value="CEP104-like"/>
</dbReference>
<gene>
    <name evidence="3" type="ORF">CU098_011402</name>
</gene>
<dbReference type="Pfam" id="PF21040">
    <property type="entry name" value="CEP104-like_TOG"/>
    <property type="match status" value="1"/>
</dbReference>
<dbReference type="OrthoDB" id="66599at2759"/>
<dbReference type="PANTHER" id="PTHR13371">
    <property type="entry name" value="GLYCINE-, GLUTAMATE-, THIENYLCYCLOHEXYLPIPERIDINE-BINDING PROTEIN"/>
    <property type="match status" value="1"/>
</dbReference>
<feature type="region of interest" description="Disordered" evidence="1">
    <location>
        <begin position="177"/>
        <end position="202"/>
    </location>
</feature>
<name>A0A367KL69_RHIST</name>
<protein>
    <recommendedName>
        <fullName evidence="2">Centrosomal protein CEP104 Zn finger domain-containing protein</fullName>
    </recommendedName>
</protein>
<dbReference type="AlphaFoldDB" id="A0A367KL69"/>
<evidence type="ECO:0000313" key="3">
    <source>
        <dbReference type="EMBL" id="RCI02946.1"/>
    </source>
</evidence>
<dbReference type="Proteomes" id="UP000253551">
    <property type="component" value="Unassembled WGS sequence"/>
</dbReference>
<dbReference type="Gene3D" id="1.25.10.10">
    <property type="entry name" value="Leucine-rich Repeat Variant"/>
    <property type="match status" value="1"/>
</dbReference>
<evidence type="ECO:0000313" key="4">
    <source>
        <dbReference type="Proteomes" id="UP000253551"/>
    </source>
</evidence>
<dbReference type="GO" id="GO:0005929">
    <property type="term" value="C:cilium"/>
    <property type="evidence" value="ECO:0007669"/>
    <property type="project" value="TreeGrafter"/>
</dbReference>
<dbReference type="InterPro" id="IPR016024">
    <property type="entry name" value="ARM-type_fold"/>
</dbReference>
<reference evidence="3 4" key="1">
    <citation type="journal article" date="2018" name="G3 (Bethesda)">
        <title>Phylogenetic and Phylogenomic Definition of Rhizopus Species.</title>
        <authorList>
            <person name="Gryganskyi A.P."/>
            <person name="Golan J."/>
            <person name="Dolatabadi S."/>
            <person name="Mondo S."/>
            <person name="Robb S."/>
            <person name="Idnurm A."/>
            <person name="Muszewska A."/>
            <person name="Steczkiewicz K."/>
            <person name="Masonjones S."/>
            <person name="Liao H.L."/>
            <person name="Gajdeczka M.T."/>
            <person name="Anike F."/>
            <person name="Vuek A."/>
            <person name="Anishchenko I.M."/>
            <person name="Voigt K."/>
            <person name="de Hoog G.S."/>
            <person name="Smith M.E."/>
            <person name="Heitman J."/>
            <person name="Vilgalys R."/>
            <person name="Stajich J.E."/>
        </authorList>
    </citation>
    <scope>NUCLEOTIDE SEQUENCE [LARGE SCALE GENOMIC DNA]</scope>
    <source>
        <strain evidence="3 4">LSU 92-RS-03</strain>
    </source>
</reference>
<dbReference type="InterPro" id="IPR011989">
    <property type="entry name" value="ARM-like"/>
</dbReference>
<accession>A0A367KL69</accession>
<dbReference type="InterPro" id="IPR048738">
    <property type="entry name" value="CEP104_Znf"/>
</dbReference>
<dbReference type="PANTHER" id="PTHR13371:SF0">
    <property type="entry name" value="CENTROSOMAL PROTEIN OF 104 KDA"/>
    <property type="match status" value="1"/>
</dbReference>
<evidence type="ECO:0000256" key="1">
    <source>
        <dbReference type="SAM" id="MobiDB-lite"/>
    </source>
</evidence>
<proteinExistence type="predicted"/>